<name>A0A914E2B1_9BILA</name>
<proteinExistence type="predicted"/>
<sequence length="97" mass="11749">MNMESELEKMDIKYWAPERYIKYWSTFPGRPIIDDRTDVYSLGWILYVLLCKGDHHPFPKELEYYSKNYKKILLKESAKKYFYSKDMQSSLVVFSNV</sequence>
<organism evidence="1 2">
    <name type="scientific">Acrobeloides nanus</name>
    <dbReference type="NCBI Taxonomy" id="290746"/>
    <lineage>
        <taxon>Eukaryota</taxon>
        <taxon>Metazoa</taxon>
        <taxon>Ecdysozoa</taxon>
        <taxon>Nematoda</taxon>
        <taxon>Chromadorea</taxon>
        <taxon>Rhabditida</taxon>
        <taxon>Tylenchina</taxon>
        <taxon>Cephalobomorpha</taxon>
        <taxon>Cephaloboidea</taxon>
        <taxon>Cephalobidae</taxon>
        <taxon>Acrobeloides</taxon>
    </lineage>
</organism>
<keyword evidence="1" id="KW-1185">Reference proteome</keyword>
<reference evidence="2" key="1">
    <citation type="submission" date="2022-11" db="UniProtKB">
        <authorList>
            <consortium name="WormBaseParasite"/>
        </authorList>
    </citation>
    <scope>IDENTIFICATION</scope>
</reference>
<dbReference type="Gene3D" id="1.10.510.10">
    <property type="entry name" value="Transferase(Phosphotransferase) domain 1"/>
    <property type="match status" value="1"/>
</dbReference>
<dbReference type="Proteomes" id="UP000887540">
    <property type="component" value="Unplaced"/>
</dbReference>
<protein>
    <submittedName>
        <fullName evidence="2">Protein kinase domain-containing protein</fullName>
    </submittedName>
</protein>
<evidence type="ECO:0000313" key="1">
    <source>
        <dbReference type="Proteomes" id="UP000887540"/>
    </source>
</evidence>
<dbReference type="AlphaFoldDB" id="A0A914E2B1"/>
<evidence type="ECO:0000313" key="2">
    <source>
        <dbReference type="WBParaSite" id="ACRNAN_scaffold4973.g29646.t1"/>
    </source>
</evidence>
<accession>A0A914E2B1</accession>
<dbReference type="WBParaSite" id="ACRNAN_scaffold4973.g29646.t1">
    <property type="protein sequence ID" value="ACRNAN_scaffold4973.g29646.t1"/>
    <property type="gene ID" value="ACRNAN_scaffold4973.g29646"/>
</dbReference>
<dbReference type="SUPFAM" id="SSF56112">
    <property type="entry name" value="Protein kinase-like (PK-like)"/>
    <property type="match status" value="1"/>
</dbReference>
<dbReference type="InterPro" id="IPR011009">
    <property type="entry name" value="Kinase-like_dom_sf"/>
</dbReference>